<reference evidence="3" key="1">
    <citation type="journal article" date="2013" name="Proc. Natl. Acad. Sci. U.S.A.">
        <title>Genome structure and metabolic features in the red seaweed Chondrus crispus shed light on evolution of the Archaeplastida.</title>
        <authorList>
            <person name="Collen J."/>
            <person name="Porcel B."/>
            <person name="Carre W."/>
            <person name="Ball S.G."/>
            <person name="Chaparro C."/>
            <person name="Tonon T."/>
            <person name="Barbeyron T."/>
            <person name="Michel G."/>
            <person name="Noel B."/>
            <person name="Valentin K."/>
            <person name="Elias M."/>
            <person name="Artiguenave F."/>
            <person name="Arun A."/>
            <person name="Aury J.M."/>
            <person name="Barbosa-Neto J.F."/>
            <person name="Bothwell J.H."/>
            <person name="Bouget F.Y."/>
            <person name="Brillet L."/>
            <person name="Cabello-Hurtado F."/>
            <person name="Capella-Gutierrez S."/>
            <person name="Charrier B."/>
            <person name="Cladiere L."/>
            <person name="Cock J.M."/>
            <person name="Coelho S.M."/>
            <person name="Colleoni C."/>
            <person name="Czjzek M."/>
            <person name="Da Silva C."/>
            <person name="Delage L."/>
            <person name="Denoeud F."/>
            <person name="Deschamps P."/>
            <person name="Dittami S.M."/>
            <person name="Gabaldon T."/>
            <person name="Gachon C.M."/>
            <person name="Groisillier A."/>
            <person name="Herve C."/>
            <person name="Jabbari K."/>
            <person name="Katinka M."/>
            <person name="Kloareg B."/>
            <person name="Kowalczyk N."/>
            <person name="Labadie K."/>
            <person name="Leblanc C."/>
            <person name="Lopez P.J."/>
            <person name="McLachlan D.H."/>
            <person name="Meslet-Cladiere L."/>
            <person name="Moustafa A."/>
            <person name="Nehr Z."/>
            <person name="Nyvall Collen P."/>
            <person name="Panaud O."/>
            <person name="Partensky F."/>
            <person name="Poulain J."/>
            <person name="Rensing S.A."/>
            <person name="Rousvoal S."/>
            <person name="Samson G."/>
            <person name="Symeonidi A."/>
            <person name="Weissenbach J."/>
            <person name="Zambounis A."/>
            <person name="Wincker P."/>
            <person name="Boyen C."/>
        </authorList>
    </citation>
    <scope>NUCLEOTIDE SEQUENCE [LARGE SCALE GENOMIC DNA]</scope>
    <source>
        <strain evidence="3">cv. Stackhouse</strain>
    </source>
</reference>
<dbReference type="SUPFAM" id="SSF54862">
    <property type="entry name" value="4Fe-4S ferredoxins"/>
    <property type="match status" value="1"/>
</dbReference>
<proteinExistence type="predicted"/>
<feature type="domain" description="Metallo-beta-lactamase" evidence="1">
    <location>
        <begin position="145"/>
        <end position="314"/>
    </location>
</feature>
<dbReference type="GeneID" id="17326265"/>
<dbReference type="SMART" id="SM00849">
    <property type="entry name" value="Lactamase_B"/>
    <property type="match status" value="1"/>
</dbReference>
<organism evidence="2 3">
    <name type="scientific">Chondrus crispus</name>
    <name type="common">Carrageen Irish moss</name>
    <name type="synonym">Polymorpha crispa</name>
    <dbReference type="NCBI Taxonomy" id="2769"/>
    <lineage>
        <taxon>Eukaryota</taxon>
        <taxon>Rhodophyta</taxon>
        <taxon>Florideophyceae</taxon>
        <taxon>Rhodymeniophycidae</taxon>
        <taxon>Gigartinales</taxon>
        <taxon>Gigartinaceae</taxon>
        <taxon>Chondrus</taxon>
    </lineage>
</organism>
<dbReference type="Gramene" id="CDF38654">
    <property type="protein sequence ID" value="CDF38654"/>
    <property type="gene ID" value="CHC_T00006457001"/>
</dbReference>
<dbReference type="STRING" id="2769.R7QKP9"/>
<dbReference type="PANTHER" id="PTHR42773">
    <property type="entry name" value="METALLO-BETA-LACTAMASE-RELATED"/>
    <property type="match status" value="1"/>
</dbReference>
<dbReference type="CDD" id="cd07727">
    <property type="entry name" value="YmaE-like_MBL-fold"/>
    <property type="match status" value="1"/>
</dbReference>
<dbReference type="AlphaFoldDB" id="R7QKP9"/>
<dbReference type="Pfam" id="PF13370">
    <property type="entry name" value="Fer4_13"/>
    <property type="match status" value="1"/>
</dbReference>
<accession>R7QKP9</accession>
<dbReference type="PhylomeDB" id="R7QKP9"/>
<dbReference type="RefSeq" id="XP_005718559.1">
    <property type="nucleotide sequence ID" value="XM_005718502.1"/>
</dbReference>
<dbReference type="EMBL" id="HG001949">
    <property type="protein sequence ID" value="CDF38654.1"/>
    <property type="molecule type" value="Genomic_DNA"/>
</dbReference>
<dbReference type="Proteomes" id="UP000012073">
    <property type="component" value="Unassembled WGS sequence"/>
</dbReference>
<dbReference type="Gene3D" id="3.30.70.20">
    <property type="match status" value="1"/>
</dbReference>
<evidence type="ECO:0000313" key="3">
    <source>
        <dbReference type="Proteomes" id="UP000012073"/>
    </source>
</evidence>
<protein>
    <recommendedName>
        <fullName evidence="1">Metallo-beta-lactamase domain-containing protein</fullName>
    </recommendedName>
</protein>
<dbReference type="PANTHER" id="PTHR42773:SF1">
    <property type="entry name" value="METALLO-BETA-LACTAMASE FAMILY PROTEIN"/>
    <property type="match status" value="1"/>
</dbReference>
<dbReference type="Gene3D" id="3.60.15.10">
    <property type="entry name" value="Ribonuclease Z/Hydroxyacylglutathione hydrolase-like"/>
    <property type="match status" value="1"/>
</dbReference>
<dbReference type="OMA" id="RYCFSGD"/>
<sequence length="344" mass="38117">MPVAAFAGPVHVSHHPGTPSLRAVCRRPPRFSASAPVRRPENAPGDLYVDSSCIDCDTCKWLAPQIFHSSHGQSAVYNQPTTPDAQLIALQAAVACPTGSIRTTKPSRIARDARSSFPLAMPNTLESTTVPDVFYNGFASPDTFGGASWLVIQRGDDPCVIMFDCPRFFKPLSKAIKKMAEPLGGIRYLVLSHQDDVAGHAKWASELGAERVIHKRECNERQGTTACEVQLEDANFPYTLMEGVELIHVPGHTSGSIAMLHRGTQSLFTGDHIFYSQREDRLCGARYIMHSREELVKSVEKLVNIPFLHGWPGHGGHFHFSDEEDRITQITSAVKFMRDSWKPW</sequence>
<dbReference type="SUPFAM" id="SSF56281">
    <property type="entry name" value="Metallo-hydrolase/oxidoreductase"/>
    <property type="match status" value="1"/>
</dbReference>
<evidence type="ECO:0000313" key="2">
    <source>
        <dbReference type="EMBL" id="CDF38654.1"/>
    </source>
</evidence>
<dbReference type="KEGG" id="ccp:CHC_T00006457001"/>
<dbReference type="InterPro" id="IPR036866">
    <property type="entry name" value="RibonucZ/Hydroxyglut_hydro"/>
</dbReference>
<dbReference type="InterPro" id="IPR001279">
    <property type="entry name" value="Metallo-B-lactamas"/>
</dbReference>
<evidence type="ECO:0000259" key="1">
    <source>
        <dbReference type="SMART" id="SM00849"/>
    </source>
</evidence>
<keyword evidence="3" id="KW-1185">Reference proteome</keyword>
<gene>
    <name evidence="2" type="ORF">CHC_T00006457001</name>
</gene>
<dbReference type="Pfam" id="PF00753">
    <property type="entry name" value="Lactamase_B"/>
    <property type="match status" value="1"/>
</dbReference>
<name>R7QKP9_CHOCR</name>
<dbReference type="OrthoDB" id="17458at2759"/>